<dbReference type="VEuPathDB" id="VectorBase:ISCI001052"/>
<organism>
    <name type="scientific">Ixodes scapularis</name>
    <name type="common">Black-legged tick</name>
    <name type="synonym">Deer tick</name>
    <dbReference type="NCBI Taxonomy" id="6945"/>
    <lineage>
        <taxon>Eukaryota</taxon>
        <taxon>Metazoa</taxon>
        <taxon>Ecdysozoa</taxon>
        <taxon>Arthropoda</taxon>
        <taxon>Chelicerata</taxon>
        <taxon>Arachnida</taxon>
        <taxon>Acari</taxon>
        <taxon>Parasitiformes</taxon>
        <taxon>Ixodida</taxon>
        <taxon>Ixodoidea</taxon>
        <taxon>Ixodidae</taxon>
        <taxon>Ixodinae</taxon>
        <taxon>Ixodes</taxon>
    </lineage>
</organism>
<dbReference type="EnsemblMetazoa" id="ISCW001052-RA">
    <property type="protein sequence ID" value="ISCW001052-PA"/>
    <property type="gene ID" value="ISCW001052"/>
</dbReference>
<dbReference type="InParanoid" id="B7P4N9"/>
<dbReference type="InterPro" id="IPR001452">
    <property type="entry name" value="SH3_domain"/>
</dbReference>
<dbReference type="PaxDb" id="6945-B7P4N9"/>
<keyword evidence="1 2" id="KW-0728">SH3 domain</keyword>
<evidence type="ECO:0000313" key="5">
    <source>
        <dbReference type="EnsemblMetazoa" id="ISCW001052-PA"/>
    </source>
</evidence>
<dbReference type="Proteomes" id="UP000001555">
    <property type="component" value="Unassembled WGS sequence"/>
</dbReference>
<keyword evidence="6" id="KW-1185">Reference proteome</keyword>
<protein>
    <recommendedName>
        <fullName evidence="3">SH3 domain-containing protein</fullName>
    </recommendedName>
</protein>
<dbReference type="HOGENOM" id="CLU_2529951_0_0_1"/>
<reference evidence="4 6" key="1">
    <citation type="submission" date="2008-03" db="EMBL/GenBank/DDBJ databases">
        <title>Annotation of Ixodes scapularis.</title>
        <authorList>
            <consortium name="Ixodes scapularis Genome Project Consortium"/>
            <person name="Caler E."/>
            <person name="Hannick L.I."/>
            <person name="Bidwell S."/>
            <person name="Joardar V."/>
            <person name="Thiagarajan M."/>
            <person name="Amedeo P."/>
            <person name="Galinsky K.J."/>
            <person name="Schobel S."/>
            <person name="Inman J."/>
            <person name="Hostetler J."/>
            <person name="Miller J."/>
            <person name="Hammond M."/>
            <person name="Megy K."/>
            <person name="Lawson D."/>
            <person name="Kodira C."/>
            <person name="Sutton G."/>
            <person name="Meyer J."/>
            <person name="Hill C.A."/>
            <person name="Birren B."/>
            <person name="Nene V."/>
            <person name="Collins F."/>
            <person name="Alarcon-Chaidez F."/>
            <person name="Wikel S."/>
            <person name="Strausberg R."/>
        </authorList>
    </citation>
    <scope>NUCLEOTIDE SEQUENCE [LARGE SCALE GENOMIC DNA]</scope>
    <source>
        <strain evidence="6">Wikel</strain>
    </source>
</reference>
<dbReference type="Gene3D" id="2.30.30.40">
    <property type="entry name" value="SH3 Domains"/>
    <property type="match status" value="1"/>
</dbReference>
<dbReference type="Pfam" id="PF14604">
    <property type="entry name" value="SH3_9"/>
    <property type="match status" value="1"/>
</dbReference>
<name>B7P4N9_IXOSC</name>
<dbReference type="EMBL" id="ABJB010146787">
    <property type="status" value="NOT_ANNOTATED_CDS"/>
    <property type="molecule type" value="Genomic_DNA"/>
</dbReference>
<evidence type="ECO:0000313" key="4">
    <source>
        <dbReference type="EMBL" id="EEC01561.1"/>
    </source>
</evidence>
<accession>B7P4N9</accession>
<evidence type="ECO:0000256" key="1">
    <source>
        <dbReference type="ARBA" id="ARBA00022443"/>
    </source>
</evidence>
<evidence type="ECO:0000256" key="2">
    <source>
        <dbReference type="PROSITE-ProRule" id="PRU00192"/>
    </source>
</evidence>
<dbReference type="EMBL" id="DS636620">
    <property type="protein sequence ID" value="EEC01561.1"/>
    <property type="molecule type" value="Genomic_DNA"/>
</dbReference>
<dbReference type="AlphaFoldDB" id="B7P4N9"/>
<reference evidence="5" key="2">
    <citation type="submission" date="2020-05" db="UniProtKB">
        <authorList>
            <consortium name="EnsemblMetazoa"/>
        </authorList>
    </citation>
    <scope>IDENTIFICATION</scope>
    <source>
        <strain evidence="5">wikel</strain>
    </source>
</reference>
<dbReference type="SMART" id="SM00326">
    <property type="entry name" value="SH3"/>
    <property type="match status" value="1"/>
</dbReference>
<gene>
    <name evidence="4" type="ORF">IscW_ISCW001052</name>
</gene>
<dbReference type="SUPFAM" id="SSF50044">
    <property type="entry name" value="SH3-domain"/>
    <property type="match status" value="1"/>
</dbReference>
<proteinExistence type="predicted"/>
<dbReference type="VEuPathDB" id="VectorBase:ISCW001052"/>
<dbReference type="PROSITE" id="PS50002">
    <property type="entry name" value="SH3"/>
    <property type="match status" value="1"/>
</dbReference>
<evidence type="ECO:0000313" key="6">
    <source>
        <dbReference type="Proteomes" id="UP000001555"/>
    </source>
</evidence>
<feature type="domain" description="SH3" evidence="3">
    <location>
        <begin position="6"/>
        <end position="70"/>
    </location>
</feature>
<sequence>MEDPPPPVTLWEAQYAYEARRPGEVSLLPGDLLEVPKGDQQGAPGWLLGTSRRTGQSGYFPASFHHPCKLQDAAANTAWSTSSS</sequence>
<evidence type="ECO:0000259" key="3">
    <source>
        <dbReference type="PROSITE" id="PS50002"/>
    </source>
</evidence>
<dbReference type="InterPro" id="IPR036028">
    <property type="entry name" value="SH3-like_dom_sf"/>
</dbReference>